<feature type="compositionally biased region" description="Basic and acidic residues" evidence="1">
    <location>
        <begin position="35"/>
        <end position="51"/>
    </location>
</feature>
<proteinExistence type="predicted"/>
<dbReference type="AlphaFoldDB" id="A0A0D2GX66"/>
<dbReference type="EMBL" id="KN846974">
    <property type="protein sequence ID" value="KIW76924.1"/>
    <property type="molecule type" value="Genomic_DNA"/>
</dbReference>
<name>A0A0D2GX66_9EURO</name>
<gene>
    <name evidence="2" type="ORF">Z517_09368</name>
</gene>
<evidence type="ECO:0000313" key="2">
    <source>
        <dbReference type="EMBL" id="KIW76924.1"/>
    </source>
</evidence>
<feature type="compositionally biased region" description="Polar residues" evidence="1">
    <location>
        <begin position="108"/>
        <end position="120"/>
    </location>
</feature>
<dbReference type="VEuPathDB" id="FungiDB:Z517_09368"/>
<feature type="compositionally biased region" description="Pro residues" evidence="1">
    <location>
        <begin position="13"/>
        <end position="22"/>
    </location>
</feature>
<reference evidence="2 3" key="1">
    <citation type="submission" date="2015-01" db="EMBL/GenBank/DDBJ databases">
        <title>The Genome Sequence of Fonsecaea pedrosoi CBS 271.37.</title>
        <authorList>
            <consortium name="The Broad Institute Genomics Platform"/>
            <person name="Cuomo C."/>
            <person name="de Hoog S."/>
            <person name="Gorbushina A."/>
            <person name="Stielow B."/>
            <person name="Teixiera M."/>
            <person name="Abouelleil A."/>
            <person name="Chapman S.B."/>
            <person name="Priest M."/>
            <person name="Young S.K."/>
            <person name="Wortman J."/>
            <person name="Nusbaum C."/>
            <person name="Birren B."/>
        </authorList>
    </citation>
    <scope>NUCLEOTIDE SEQUENCE [LARGE SCALE GENOMIC DNA]</scope>
    <source>
        <strain evidence="2 3">CBS 271.37</strain>
    </source>
</reference>
<evidence type="ECO:0000313" key="3">
    <source>
        <dbReference type="Proteomes" id="UP000053029"/>
    </source>
</evidence>
<keyword evidence="3" id="KW-1185">Reference proteome</keyword>
<feature type="compositionally biased region" description="Basic and acidic residues" evidence="1">
    <location>
        <begin position="300"/>
        <end position="313"/>
    </location>
</feature>
<dbReference type="GeneID" id="25308858"/>
<dbReference type="Proteomes" id="UP000053029">
    <property type="component" value="Unassembled WGS sequence"/>
</dbReference>
<feature type="region of interest" description="Disordered" evidence="1">
    <location>
        <begin position="258"/>
        <end position="313"/>
    </location>
</feature>
<accession>A0A0D2GX66</accession>
<organism evidence="2 3">
    <name type="scientific">Fonsecaea pedrosoi CBS 271.37</name>
    <dbReference type="NCBI Taxonomy" id="1442368"/>
    <lineage>
        <taxon>Eukaryota</taxon>
        <taxon>Fungi</taxon>
        <taxon>Dikarya</taxon>
        <taxon>Ascomycota</taxon>
        <taxon>Pezizomycotina</taxon>
        <taxon>Eurotiomycetes</taxon>
        <taxon>Chaetothyriomycetidae</taxon>
        <taxon>Chaetothyriales</taxon>
        <taxon>Herpotrichiellaceae</taxon>
        <taxon>Fonsecaea</taxon>
    </lineage>
</organism>
<feature type="compositionally biased region" description="Pro residues" evidence="1">
    <location>
        <begin position="132"/>
        <end position="141"/>
    </location>
</feature>
<feature type="compositionally biased region" description="Polar residues" evidence="1">
    <location>
        <begin position="1"/>
        <end position="12"/>
    </location>
</feature>
<feature type="region of interest" description="Disordered" evidence="1">
    <location>
        <begin position="1"/>
        <end position="58"/>
    </location>
</feature>
<dbReference type="RefSeq" id="XP_013280732.1">
    <property type="nucleotide sequence ID" value="XM_013425278.1"/>
</dbReference>
<dbReference type="HOGENOM" id="CLU_831667_0_0_1"/>
<evidence type="ECO:0000256" key="1">
    <source>
        <dbReference type="SAM" id="MobiDB-lite"/>
    </source>
</evidence>
<protein>
    <submittedName>
        <fullName evidence="2">Unplaced genomic scaffold supercont1.6, whole genome shotgun sequence</fullName>
    </submittedName>
</protein>
<feature type="region of interest" description="Disordered" evidence="1">
    <location>
        <begin position="108"/>
        <end position="172"/>
    </location>
</feature>
<sequence>MSYPQDRQTQPETTPPRSPGLPPTVNESPIPLNEPNHHLLRREDLEALEQARRRHDAMQQAAIHPNEMVPYSHHPWGAGYPWPNHTYRPPPYPAPQPWNTTSAYPPSYTSPYNAPQQPASNAYHEPVSRHLPPLPPYPPRQPSQSQRVGSPSPPHHLPPLRTTPDTPEPPRFHNKNHVDIMVAAVAEVLHGVLTGVLSGFLTAGTAKAKVEVEDAVEVAVAVAVVQEAVVQEGPCPTPHTTKEHNTMSGTAKAQIPCPMRNGTPHNTAGPHKAQPHSRPPHSGKAQTACPMPNTARPHKALRDNKKTGKVILPRDAKRLTLAVAGTSEPPLPAH</sequence>